<keyword evidence="1" id="KW-0175">Coiled coil</keyword>
<evidence type="ECO:0000259" key="2">
    <source>
        <dbReference type="Pfam" id="PF06400"/>
    </source>
</evidence>
<dbReference type="GO" id="GO:0008201">
    <property type="term" value="F:heparin binding"/>
    <property type="evidence" value="ECO:0007669"/>
    <property type="project" value="InterPro"/>
</dbReference>
<dbReference type="GO" id="GO:0048259">
    <property type="term" value="P:regulation of receptor-mediated endocytosis"/>
    <property type="evidence" value="ECO:0007669"/>
    <property type="project" value="TreeGrafter"/>
</dbReference>
<dbReference type="PANTHER" id="PTHR16560">
    <property type="entry name" value="ALPHA-2-MACROGLOBULIN RECEPTOR-ASSOCIATED PROTEIN"/>
    <property type="match status" value="1"/>
</dbReference>
<dbReference type="InterPro" id="IPR038003">
    <property type="entry name" value="A2-macroglobuin_RAP"/>
</dbReference>
<reference evidence="4" key="1">
    <citation type="submission" date="2020-11" db="EMBL/GenBank/DDBJ databases">
        <authorList>
            <person name="Tran Van P."/>
        </authorList>
    </citation>
    <scope>NUCLEOTIDE SEQUENCE</scope>
</reference>
<dbReference type="AlphaFoldDB" id="A0A7R9E3V8"/>
<feature type="coiled-coil region" evidence="1">
    <location>
        <begin position="305"/>
        <end position="332"/>
    </location>
</feature>
<dbReference type="InterPro" id="IPR010483">
    <property type="entry name" value="Alpha_2_MRAP_C"/>
</dbReference>
<dbReference type="Pfam" id="PF06401">
    <property type="entry name" value="Alpha-2-MRAP_C"/>
    <property type="match status" value="2"/>
</dbReference>
<dbReference type="PANTHER" id="PTHR16560:SF2">
    <property type="entry name" value="ALPHA-2-MACROGLOBULIN RECEPTOR-ASSOCIATED PROTEIN"/>
    <property type="match status" value="1"/>
</dbReference>
<dbReference type="Gene3D" id="1.20.81.10">
    <property type="entry name" value="RAP domain"/>
    <property type="match status" value="3"/>
</dbReference>
<accession>A0A7R9E3V8</accession>
<feature type="domain" description="Alpha-2-macroglobulin receptor-associated protein" evidence="2">
    <location>
        <begin position="19"/>
        <end position="85"/>
    </location>
</feature>
<feature type="domain" description="Alpha-2-macroglobulin RAP C-terminal" evidence="3">
    <location>
        <begin position="105"/>
        <end position="209"/>
    </location>
</feature>
<evidence type="ECO:0000256" key="1">
    <source>
        <dbReference type="SAM" id="Coils"/>
    </source>
</evidence>
<sequence>MQSSRALDHHGYKGYQPCTRLTEPKLKSLFSELKIHDKEELLWKKLKTEGKDKEGLKEAEMRKKLIGIMSSYGLLEHFEDIQDPKQLKQHKAFNGASDKHINKSLFKDKKLNKLWDKAETGGFTGQFEETIQTSFIFPNMSEELQALKEEFTHHQEKIDQYHSLLDQVESKSDDKEANSVDDALDRFNTIQEMEEPGKDYLHKANLLRAYFVLIFTYAAETSTVGVRETRKVEVMGMRFVRSMLAVTRRNKIRNKLSEKELGYRDRHRDIRDGYDRLHRIAAKGPNSKEFIEPKVQGLWMIAVNADFTAEELESLRVELMHYENRLLKLRHMHAEAELGFDRRSGKESMVGKTEGLQMMEDNIKKQARKVEKLHFDLETKIMQRHIEL</sequence>
<dbReference type="InterPro" id="IPR009066">
    <property type="entry name" value="MG_RAP_rcpt_1"/>
</dbReference>
<proteinExistence type="predicted"/>
<dbReference type="CDD" id="cd14808">
    <property type="entry name" value="RAP_D3"/>
    <property type="match status" value="1"/>
</dbReference>
<dbReference type="InterPro" id="IPR036744">
    <property type="entry name" value="RAP_sf"/>
</dbReference>
<protein>
    <recommendedName>
        <fullName evidence="5">Alpha-2-macroglobulin receptor-associated protein</fullName>
    </recommendedName>
</protein>
<evidence type="ECO:0008006" key="5">
    <source>
        <dbReference type="Google" id="ProtNLM"/>
    </source>
</evidence>
<dbReference type="GO" id="GO:0050750">
    <property type="term" value="F:low-density lipoprotein particle receptor binding"/>
    <property type="evidence" value="ECO:0007669"/>
    <property type="project" value="InterPro"/>
</dbReference>
<dbReference type="SUPFAM" id="SSF47045">
    <property type="entry name" value="RAP domain-like"/>
    <property type="match status" value="3"/>
</dbReference>
<dbReference type="EMBL" id="OB793053">
    <property type="protein sequence ID" value="CAD7425875.1"/>
    <property type="molecule type" value="Genomic_DNA"/>
</dbReference>
<organism evidence="4">
    <name type="scientific">Timema monikensis</name>
    <dbReference type="NCBI Taxonomy" id="170555"/>
    <lineage>
        <taxon>Eukaryota</taxon>
        <taxon>Metazoa</taxon>
        <taxon>Ecdysozoa</taxon>
        <taxon>Arthropoda</taxon>
        <taxon>Hexapoda</taxon>
        <taxon>Insecta</taxon>
        <taxon>Pterygota</taxon>
        <taxon>Neoptera</taxon>
        <taxon>Polyneoptera</taxon>
        <taxon>Phasmatodea</taxon>
        <taxon>Timematodea</taxon>
        <taxon>Timematoidea</taxon>
        <taxon>Timematidae</taxon>
        <taxon>Timema</taxon>
    </lineage>
</organism>
<evidence type="ECO:0000259" key="3">
    <source>
        <dbReference type="Pfam" id="PF06401"/>
    </source>
</evidence>
<evidence type="ECO:0000313" key="4">
    <source>
        <dbReference type="EMBL" id="CAD7425875.1"/>
    </source>
</evidence>
<gene>
    <name evidence="4" type="ORF">TMSB3V08_LOCUS2778</name>
</gene>
<dbReference type="Pfam" id="PF06400">
    <property type="entry name" value="Alpha-2-MRAP_N"/>
    <property type="match status" value="1"/>
</dbReference>
<feature type="domain" description="Alpha-2-macroglobulin RAP C-terminal" evidence="3">
    <location>
        <begin position="248"/>
        <end position="388"/>
    </location>
</feature>
<dbReference type="GO" id="GO:0005783">
    <property type="term" value="C:endoplasmic reticulum"/>
    <property type="evidence" value="ECO:0007669"/>
    <property type="project" value="InterPro"/>
</dbReference>
<dbReference type="InterPro" id="IPR037999">
    <property type="entry name" value="RAP_D3"/>
</dbReference>
<name>A0A7R9E3V8_9NEOP</name>
<dbReference type="GO" id="GO:0048019">
    <property type="term" value="F:receptor antagonist activity"/>
    <property type="evidence" value="ECO:0007669"/>
    <property type="project" value="InterPro"/>
</dbReference>